<comment type="caution">
    <text evidence="4">The sequence shown here is derived from an EMBL/GenBank/DDBJ whole genome shotgun (WGS) entry which is preliminary data.</text>
</comment>
<organism evidence="4 5">
    <name type="scientific">Paramarasmius palmivorus</name>
    <dbReference type="NCBI Taxonomy" id="297713"/>
    <lineage>
        <taxon>Eukaryota</taxon>
        <taxon>Fungi</taxon>
        <taxon>Dikarya</taxon>
        <taxon>Basidiomycota</taxon>
        <taxon>Agaricomycotina</taxon>
        <taxon>Agaricomycetes</taxon>
        <taxon>Agaricomycetidae</taxon>
        <taxon>Agaricales</taxon>
        <taxon>Marasmiineae</taxon>
        <taxon>Marasmiaceae</taxon>
        <taxon>Paramarasmius</taxon>
    </lineage>
</organism>
<name>A0AAW0DFG4_9AGAR</name>
<evidence type="ECO:0000256" key="2">
    <source>
        <dbReference type="SAM" id="Phobius"/>
    </source>
</evidence>
<keyword evidence="5" id="KW-1185">Reference proteome</keyword>
<dbReference type="InterPro" id="IPR045338">
    <property type="entry name" value="DUF6535"/>
</dbReference>
<feature type="transmembrane region" description="Helical" evidence="2">
    <location>
        <begin position="26"/>
        <end position="50"/>
    </location>
</feature>
<feature type="domain" description="DUF6535" evidence="3">
    <location>
        <begin position="5"/>
        <end position="50"/>
    </location>
</feature>
<sequence>MLSNLQKLAARQSRYDGLVQWHVPNIIAYIPLILQISSLFLFAGIIIMLLDVSKAMAIIVMVPTIGGLVLILIFTLLPPVLLFLGIWLRITGVKSTWFGQCPFKTPLGWMFTRTVLSMCLYFTPQRSDAHGDIAAMKPHIGSLSWTMCDIPFCSGPRYSDSIVKYIAGIFSSIRSRTLIEFLRQLDWSISLQVVKEVLKSMQTLDPGSDNLNHSDVERGRMAYLNGGAVPLDMLDAFIQGLEQIDDPETKLQKRVVEVCAMLLRRGAPPNNAKIKFCLPICEKIIRAAHDGGELYQDLKRSTIRIQEFLSHSELLDRLTEKLVNRGGGTRGRGTRRRRLGAMNDADMDRNEEGSEAGVEPKVGDTKGAHEARSDGEKAGNIEEWGKDEEVEE</sequence>
<evidence type="ECO:0000256" key="1">
    <source>
        <dbReference type="SAM" id="MobiDB-lite"/>
    </source>
</evidence>
<feature type="region of interest" description="Disordered" evidence="1">
    <location>
        <begin position="324"/>
        <end position="392"/>
    </location>
</feature>
<evidence type="ECO:0000313" key="4">
    <source>
        <dbReference type="EMBL" id="KAK7050056.1"/>
    </source>
</evidence>
<feature type="transmembrane region" description="Helical" evidence="2">
    <location>
        <begin position="57"/>
        <end position="88"/>
    </location>
</feature>
<dbReference type="Pfam" id="PF20153">
    <property type="entry name" value="DUF6535"/>
    <property type="match status" value="1"/>
</dbReference>
<accession>A0AAW0DFG4</accession>
<dbReference type="AlphaFoldDB" id="A0AAW0DFG4"/>
<keyword evidence="2" id="KW-0812">Transmembrane</keyword>
<dbReference type="EMBL" id="JAYKXP010000015">
    <property type="protein sequence ID" value="KAK7050056.1"/>
    <property type="molecule type" value="Genomic_DNA"/>
</dbReference>
<evidence type="ECO:0000259" key="3">
    <source>
        <dbReference type="Pfam" id="PF20153"/>
    </source>
</evidence>
<keyword evidence="2" id="KW-0472">Membrane</keyword>
<evidence type="ECO:0000313" key="5">
    <source>
        <dbReference type="Proteomes" id="UP001383192"/>
    </source>
</evidence>
<dbReference type="Proteomes" id="UP001383192">
    <property type="component" value="Unassembled WGS sequence"/>
</dbReference>
<feature type="compositionally biased region" description="Basic and acidic residues" evidence="1">
    <location>
        <begin position="361"/>
        <end position="384"/>
    </location>
</feature>
<protein>
    <recommendedName>
        <fullName evidence="3">DUF6535 domain-containing protein</fullName>
    </recommendedName>
</protein>
<gene>
    <name evidence="4" type="ORF">VNI00_005488</name>
</gene>
<keyword evidence="2" id="KW-1133">Transmembrane helix</keyword>
<proteinExistence type="predicted"/>
<reference evidence="4 5" key="1">
    <citation type="submission" date="2024-01" db="EMBL/GenBank/DDBJ databases">
        <title>A draft genome for a cacao thread blight-causing isolate of Paramarasmius palmivorus.</title>
        <authorList>
            <person name="Baruah I.K."/>
            <person name="Bukari Y."/>
            <person name="Amoako-Attah I."/>
            <person name="Meinhardt L.W."/>
            <person name="Bailey B.A."/>
            <person name="Cohen S.P."/>
        </authorList>
    </citation>
    <scope>NUCLEOTIDE SEQUENCE [LARGE SCALE GENOMIC DNA]</scope>
    <source>
        <strain evidence="4 5">GH-12</strain>
    </source>
</reference>